<evidence type="ECO:0000313" key="4">
    <source>
        <dbReference type="EMBL" id="GAH49818.1"/>
    </source>
</evidence>
<name>X1HWY3_9ZZZZ</name>
<protein>
    <recommendedName>
        <fullName evidence="3">Isopropylmalate dehydrogenase-like domain-containing protein</fullName>
    </recommendedName>
</protein>
<accession>X1HWY3</accession>
<gene>
    <name evidence="4" type="ORF">S03H2_35657</name>
</gene>
<dbReference type="InterPro" id="IPR024084">
    <property type="entry name" value="IsoPropMal-DH-like_dom"/>
</dbReference>
<dbReference type="GO" id="GO:0006102">
    <property type="term" value="P:isocitrate metabolic process"/>
    <property type="evidence" value="ECO:0007669"/>
    <property type="project" value="TreeGrafter"/>
</dbReference>
<sequence length="91" mass="9892">FASSANIGNDYALFEPTHGSAPKYAGQYKVNPMAMLLTVKLMLDYLGEKGLAQRLENSIAQVIKEGRVRTYDLGGTASTLDVAREVARKLS</sequence>
<dbReference type="EMBL" id="BARU01021831">
    <property type="protein sequence ID" value="GAH49818.1"/>
    <property type="molecule type" value="Genomic_DNA"/>
</dbReference>
<dbReference type="PANTHER" id="PTHR11835">
    <property type="entry name" value="DECARBOXYLATING DEHYDROGENASES-ISOCITRATE, ISOPROPYLMALATE, TARTRATE"/>
    <property type="match status" value="1"/>
</dbReference>
<comment type="similarity">
    <text evidence="1">Belongs to the isocitrate and isopropylmalate dehydrogenases family.</text>
</comment>
<dbReference type="Pfam" id="PF00180">
    <property type="entry name" value="Iso_dh"/>
    <property type="match status" value="1"/>
</dbReference>
<feature type="domain" description="Isopropylmalate dehydrogenase-like" evidence="3">
    <location>
        <begin position="2"/>
        <end position="84"/>
    </location>
</feature>
<dbReference type="PANTHER" id="PTHR11835:SF34">
    <property type="entry name" value="ISOCITRATE DEHYDROGENASE [NAD] SUBUNIT ALPHA, MITOCHONDRIAL"/>
    <property type="match status" value="1"/>
</dbReference>
<organism evidence="4">
    <name type="scientific">marine sediment metagenome</name>
    <dbReference type="NCBI Taxonomy" id="412755"/>
    <lineage>
        <taxon>unclassified sequences</taxon>
        <taxon>metagenomes</taxon>
        <taxon>ecological metagenomes</taxon>
    </lineage>
</organism>
<evidence type="ECO:0000256" key="2">
    <source>
        <dbReference type="ARBA" id="ARBA00023002"/>
    </source>
</evidence>
<evidence type="ECO:0000256" key="1">
    <source>
        <dbReference type="ARBA" id="ARBA00007769"/>
    </source>
</evidence>
<reference evidence="4" key="1">
    <citation type="journal article" date="2014" name="Front. Microbiol.">
        <title>High frequency of phylogenetically diverse reductive dehalogenase-homologous genes in deep subseafloor sedimentary metagenomes.</title>
        <authorList>
            <person name="Kawai M."/>
            <person name="Futagami T."/>
            <person name="Toyoda A."/>
            <person name="Takaki Y."/>
            <person name="Nishi S."/>
            <person name="Hori S."/>
            <person name="Arai W."/>
            <person name="Tsubouchi T."/>
            <person name="Morono Y."/>
            <person name="Uchiyama I."/>
            <person name="Ito T."/>
            <person name="Fujiyama A."/>
            <person name="Inagaki F."/>
            <person name="Takami H."/>
        </authorList>
    </citation>
    <scope>NUCLEOTIDE SEQUENCE</scope>
    <source>
        <strain evidence="4">Expedition CK06-06</strain>
    </source>
</reference>
<dbReference type="SUPFAM" id="SSF53659">
    <property type="entry name" value="Isocitrate/Isopropylmalate dehydrogenase-like"/>
    <property type="match status" value="1"/>
</dbReference>
<evidence type="ECO:0000259" key="3">
    <source>
        <dbReference type="Pfam" id="PF00180"/>
    </source>
</evidence>
<dbReference type="GO" id="GO:0006099">
    <property type="term" value="P:tricarboxylic acid cycle"/>
    <property type="evidence" value="ECO:0007669"/>
    <property type="project" value="TreeGrafter"/>
</dbReference>
<keyword evidence="2" id="KW-0560">Oxidoreductase</keyword>
<proteinExistence type="inferred from homology"/>
<dbReference type="GO" id="GO:0004449">
    <property type="term" value="F:isocitrate dehydrogenase (NAD+) activity"/>
    <property type="evidence" value="ECO:0007669"/>
    <property type="project" value="TreeGrafter"/>
</dbReference>
<feature type="non-terminal residue" evidence="4">
    <location>
        <position position="1"/>
    </location>
</feature>
<dbReference type="Gene3D" id="3.40.718.10">
    <property type="entry name" value="Isopropylmalate Dehydrogenase"/>
    <property type="match status" value="1"/>
</dbReference>
<comment type="caution">
    <text evidence="4">The sequence shown here is derived from an EMBL/GenBank/DDBJ whole genome shotgun (WGS) entry which is preliminary data.</text>
</comment>
<dbReference type="AlphaFoldDB" id="X1HWY3"/>